<evidence type="ECO:0000256" key="1">
    <source>
        <dbReference type="SAM" id="Phobius"/>
    </source>
</evidence>
<dbReference type="Proteomes" id="UP001383392">
    <property type="component" value="Unassembled WGS sequence"/>
</dbReference>
<feature type="transmembrane region" description="Helical" evidence="1">
    <location>
        <begin position="383"/>
        <end position="403"/>
    </location>
</feature>
<gene>
    <name evidence="2" type="ORF">OC712_01865</name>
</gene>
<feature type="transmembrane region" description="Helical" evidence="1">
    <location>
        <begin position="55"/>
        <end position="76"/>
    </location>
</feature>
<reference evidence="2 3" key="1">
    <citation type="journal article" date="2023" name="Int. J. Syst. Evol. Microbiol.">
        <title>The observation of taxonomic boundaries for the 16SrII and 16SrXXV phytoplasmas using genome-based delimitation.</title>
        <authorList>
            <person name="Rodrigues Jardim B."/>
            <person name="Tran-Nguyen L.T.T."/>
            <person name="Gambley C."/>
            <person name="Al-Sadi A.M."/>
            <person name="Al-Subhi A.M."/>
            <person name="Foissac X."/>
            <person name="Salar P."/>
            <person name="Cai H."/>
            <person name="Yang J.Y."/>
            <person name="Davis R."/>
            <person name="Jones L."/>
            <person name="Rodoni B."/>
            <person name="Constable F.E."/>
        </authorList>
    </citation>
    <scope>NUCLEOTIDE SEQUENCE [LARGE SCALE GENOMIC DNA]</scope>
    <source>
        <strain evidence="2">BAWM-OMN-P75</strain>
    </source>
</reference>
<organism evidence="2 3">
    <name type="scientific">Candidatus Phytoplasma citri</name>
    <dbReference type="NCBI Taxonomy" id="180978"/>
    <lineage>
        <taxon>Bacteria</taxon>
        <taxon>Bacillati</taxon>
        <taxon>Mycoplasmatota</taxon>
        <taxon>Mollicutes</taxon>
        <taxon>Acholeplasmatales</taxon>
        <taxon>Acholeplasmataceae</taxon>
        <taxon>Candidatus Phytoplasma</taxon>
        <taxon>16SrII (Peanut WB group)</taxon>
    </lineage>
</organism>
<keyword evidence="3" id="KW-1185">Reference proteome</keyword>
<protein>
    <submittedName>
        <fullName evidence="2">2-hydroxycarboxylate transporter family protein</fullName>
    </submittedName>
</protein>
<dbReference type="PANTHER" id="PTHR40033:SF1">
    <property type="entry name" value="CITRATE-SODIUM SYMPORTER"/>
    <property type="match status" value="1"/>
</dbReference>
<feature type="transmembrane region" description="Helical" evidence="1">
    <location>
        <begin position="206"/>
        <end position="231"/>
    </location>
</feature>
<keyword evidence="1" id="KW-0812">Transmembrane</keyword>
<feature type="transmembrane region" description="Helical" evidence="1">
    <location>
        <begin position="20"/>
        <end position="43"/>
    </location>
</feature>
<proteinExistence type="predicted"/>
<sequence>MNINSSINDSIFHSHKKPKLKILGFSIEFALLLLSISVMHIWISYDSTKGQFNSSWHNLISVLLFTMIFAEILKVIGKKIPILKDMGGGAIFCLLLPAFLFNYNFFPRNFETSLMQFQNAFRERISFFNKNSNIGFSEFFVASLVCGSLLSIDKFILKKNGPKFLFLVILSLICSGLVTGILGIFLRPIGGIDSVPGSHRNSFLDAIFFIFVPISCGGLTCGIIPLIKVFSQGIVRFEDAFKNHIITSLLIGGILSVMFGGLIKKFFGNSEYSSPDGELDKNINKLNTNTDKFNHLENEKKDNNSNLSFLNMKMGLLIIFALYALSSVCRSLLLKLWPSAHLEKYVPPTIIFLVILVLLIKFFDLISDNYIQYINQASKFITQSFSSCILVVVGININILMIINRISNLSFLFTCIICVLTTALTSAIIGNKMGYYPVQASIAAGLCANSIGGAGNLAILEASDSLELSPYAQISTRLGGDLTVIVASIFFPLFYFIN</sequence>
<accession>A0ABU8ZS00</accession>
<feature type="transmembrane region" description="Helical" evidence="1">
    <location>
        <begin position="478"/>
        <end position="497"/>
    </location>
</feature>
<feature type="transmembrane region" description="Helical" evidence="1">
    <location>
        <begin position="88"/>
        <end position="106"/>
    </location>
</feature>
<feature type="transmembrane region" description="Helical" evidence="1">
    <location>
        <begin position="314"/>
        <end position="333"/>
    </location>
</feature>
<feature type="transmembrane region" description="Helical" evidence="1">
    <location>
        <begin position="164"/>
        <end position="186"/>
    </location>
</feature>
<dbReference type="PANTHER" id="PTHR40033">
    <property type="entry name" value="NA(+)-MALATE SYMPORTER"/>
    <property type="match status" value="1"/>
</dbReference>
<dbReference type="InterPro" id="IPR004679">
    <property type="entry name" value="2-OHcarboxylate_transport"/>
</dbReference>
<dbReference type="EMBL" id="JAOSJG010000017">
    <property type="protein sequence ID" value="MEK0309221.1"/>
    <property type="molecule type" value="Genomic_DNA"/>
</dbReference>
<feature type="transmembrane region" description="Helical" evidence="1">
    <location>
        <begin position="345"/>
        <end position="363"/>
    </location>
</feature>
<feature type="transmembrane region" description="Helical" evidence="1">
    <location>
        <begin position="134"/>
        <end position="152"/>
    </location>
</feature>
<feature type="transmembrane region" description="Helical" evidence="1">
    <location>
        <begin position="243"/>
        <end position="263"/>
    </location>
</feature>
<evidence type="ECO:0000313" key="2">
    <source>
        <dbReference type="EMBL" id="MEK0309221.1"/>
    </source>
</evidence>
<evidence type="ECO:0000313" key="3">
    <source>
        <dbReference type="Proteomes" id="UP001383392"/>
    </source>
</evidence>
<comment type="caution">
    <text evidence="2">The sequence shown here is derived from an EMBL/GenBank/DDBJ whole genome shotgun (WGS) entry which is preliminary data.</text>
</comment>
<dbReference type="RefSeq" id="WP_304515970.1">
    <property type="nucleotide sequence ID" value="NZ_JAOSJG010000017.1"/>
</dbReference>
<dbReference type="Pfam" id="PF03390">
    <property type="entry name" value="2HCT"/>
    <property type="match status" value="1"/>
</dbReference>
<keyword evidence="1" id="KW-1133">Transmembrane helix</keyword>
<feature type="transmembrane region" description="Helical" evidence="1">
    <location>
        <begin position="410"/>
        <end position="429"/>
    </location>
</feature>
<name>A0ABU8ZS00_9MOLU</name>
<keyword evidence="1" id="KW-0472">Membrane</keyword>